<dbReference type="OrthoDB" id="4246696at2"/>
<name>A0A646KSA7_STRJU</name>
<dbReference type="Proteomes" id="UP000419138">
    <property type="component" value="Unassembled WGS sequence"/>
</dbReference>
<gene>
    <name evidence="2" type="ORF">FF041_28115</name>
</gene>
<keyword evidence="3" id="KW-1185">Reference proteome</keyword>
<dbReference type="GO" id="GO:0003677">
    <property type="term" value="F:DNA binding"/>
    <property type="evidence" value="ECO:0007669"/>
    <property type="project" value="InterPro"/>
</dbReference>
<comment type="caution">
    <text evidence="2">The sequence shown here is derived from an EMBL/GenBank/DDBJ whole genome shotgun (WGS) entry which is preliminary data.</text>
</comment>
<dbReference type="Pfam" id="PF13560">
    <property type="entry name" value="HTH_31"/>
    <property type="match status" value="1"/>
</dbReference>
<evidence type="ECO:0000313" key="3">
    <source>
        <dbReference type="Proteomes" id="UP000419138"/>
    </source>
</evidence>
<dbReference type="Gene3D" id="1.10.260.40">
    <property type="entry name" value="lambda repressor-like DNA-binding domains"/>
    <property type="match status" value="1"/>
</dbReference>
<dbReference type="SUPFAM" id="SSF47413">
    <property type="entry name" value="lambda repressor-like DNA-binding domains"/>
    <property type="match status" value="1"/>
</dbReference>
<feature type="domain" description="HTH cro/C1-type" evidence="1">
    <location>
        <begin position="46"/>
        <end position="91"/>
    </location>
</feature>
<organism evidence="2 3">
    <name type="scientific">Streptomyces jumonjinensis</name>
    <dbReference type="NCBI Taxonomy" id="1945"/>
    <lineage>
        <taxon>Bacteria</taxon>
        <taxon>Bacillati</taxon>
        <taxon>Actinomycetota</taxon>
        <taxon>Actinomycetes</taxon>
        <taxon>Kitasatosporales</taxon>
        <taxon>Streptomycetaceae</taxon>
        <taxon>Streptomyces</taxon>
    </lineage>
</organism>
<dbReference type="EMBL" id="VCLA01000180">
    <property type="protein sequence ID" value="MQT03896.1"/>
    <property type="molecule type" value="Genomic_DNA"/>
</dbReference>
<accession>A0A646KSA7</accession>
<sequence>MIPSSKRCNEPAHEVDVTRPALHYKIVNPQLLEMLMRRTGRGDAVSVRQLADRAGIPHGTVGNLLTGEQQTVRTETAHAITSALGVDLLVLFMPAERAAAALPRSNRTPVSI</sequence>
<evidence type="ECO:0000259" key="1">
    <source>
        <dbReference type="PROSITE" id="PS50943"/>
    </source>
</evidence>
<proteinExistence type="predicted"/>
<dbReference type="SMART" id="SM00530">
    <property type="entry name" value="HTH_XRE"/>
    <property type="match status" value="1"/>
</dbReference>
<dbReference type="InterPro" id="IPR001387">
    <property type="entry name" value="Cro/C1-type_HTH"/>
</dbReference>
<dbReference type="AlphaFoldDB" id="A0A646KSA7"/>
<evidence type="ECO:0000313" key="2">
    <source>
        <dbReference type="EMBL" id="MQT03896.1"/>
    </source>
</evidence>
<reference evidence="2 3" key="1">
    <citation type="submission" date="2019-05" db="EMBL/GenBank/DDBJ databases">
        <title>Comparative genomics and metabolomics analyses of clavulanic acid producing Streptomyces species provides insight into specialized metabolism and evolution of beta-lactam biosynthetic gene clusters.</title>
        <authorList>
            <person name="Moore M.A."/>
            <person name="Cruz-Morales P."/>
            <person name="Barona Gomez F."/>
            <person name="Kapil T."/>
        </authorList>
    </citation>
    <scope>NUCLEOTIDE SEQUENCE [LARGE SCALE GENOMIC DNA]</scope>
    <source>
        <strain evidence="2 3">NRRL 5741</strain>
    </source>
</reference>
<protein>
    <submittedName>
        <fullName evidence="2">Helix-turn-helix transcriptional regulator</fullName>
    </submittedName>
</protein>
<dbReference type="CDD" id="cd00093">
    <property type="entry name" value="HTH_XRE"/>
    <property type="match status" value="1"/>
</dbReference>
<dbReference type="PROSITE" id="PS50943">
    <property type="entry name" value="HTH_CROC1"/>
    <property type="match status" value="1"/>
</dbReference>
<dbReference type="InterPro" id="IPR010982">
    <property type="entry name" value="Lambda_DNA-bd_dom_sf"/>
</dbReference>